<organism evidence="5">
    <name type="scientific">hydrothermal vent metagenome</name>
    <dbReference type="NCBI Taxonomy" id="652676"/>
    <lineage>
        <taxon>unclassified sequences</taxon>
        <taxon>metagenomes</taxon>
        <taxon>ecological metagenomes</taxon>
    </lineage>
</organism>
<dbReference type="PANTHER" id="PTHR43085">
    <property type="entry name" value="HEXOKINASE FAMILY MEMBER"/>
    <property type="match status" value="1"/>
</dbReference>
<dbReference type="InterPro" id="IPR050306">
    <property type="entry name" value="PfkB_Carbo_kinase"/>
</dbReference>
<dbReference type="EMBL" id="UOEP01000081">
    <property type="protein sequence ID" value="VAW18100.1"/>
    <property type="molecule type" value="Genomic_DNA"/>
</dbReference>
<feature type="domain" description="Carbohydrate kinase PfkB" evidence="4">
    <location>
        <begin position="20"/>
        <end position="286"/>
    </location>
</feature>
<accession>A0A3B0TN75</accession>
<keyword evidence="2" id="KW-0808">Transferase</keyword>
<dbReference type="InterPro" id="IPR029056">
    <property type="entry name" value="Ribokinase-like"/>
</dbReference>
<dbReference type="PANTHER" id="PTHR43085:SF57">
    <property type="entry name" value="CARBOHYDRATE KINASE PFKB DOMAIN-CONTAINING PROTEIN"/>
    <property type="match status" value="1"/>
</dbReference>
<comment type="similarity">
    <text evidence="1">Belongs to the carbohydrate kinase PfkB family.</text>
</comment>
<evidence type="ECO:0000256" key="3">
    <source>
        <dbReference type="ARBA" id="ARBA00022777"/>
    </source>
</evidence>
<reference evidence="5" key="1">
    <citation type="submission" date="2018-06" db="EMBL/GenBank/DDBJ databases">
        <authorList>
            <person name="Zhirakovskaya E."/>
        </authorList>
    </citation>
    <scope>NUCLEOTIDE SEQUENCE</scope>
</reference>
<evidence type="ECO:0000259" key="4">
    <source>
        <dbReference type="Pfam" id="PF00294"/>
    </source>
</evidence>
<protein>
    <recommendedName>
        <fullName evidence="4">Carbohydrate kinase PfkB domain-containing protein</fullName>
    </recommendedName>
</protein>
<proteinExistence type="inferred from homology"/>
<dbReference type="SUPFAM" id="SSF53613">
    <property type="entry name" value="Ribokinase-like"/>
    <property type="match status" value="1"/>
</dbReference>
<keyword evidence="3" id="KW-0418">Kinase</keyword>
<sequence length="301" mass="32750">MGNSIVAFGELVWDIFPDGNVLGGAPANLVFRLNSFGDHGHLLSRVGNDSLGKLALKRIAELGMSSENIQVDNVFPTGTVNIKIDHEGRPDFIIQKDVAFDHIEISAEALKLIKKSDALCFGTLVQRYGISKNTLRELANHARGLVKFLDIKLRKDCYNKGIIENSLGFADILRVKENELYILKDELALSGFKSKALATELLNEYGLDIVLVTKGKDGAFAIDRDNNYYEDPGYLIKLVDTVGSGVAFSAGFLHCFLAGEGIGEALRFGNAAGALTSTTHGATTFISKKQVLNLMANGKRR</sequence>
<dbReference type="InterPro" id="IPR011611">
    <property type="entry name" value="PfkB_dom"/>
</dbReference>
<evidence type="ECO:0000256" key="2">
    <source>
        <dbReference type="ARBA" id="ARBA00022679"/>
    </source>
</evidence>
<evidence type="ECO:0000256" key="1">
    <source>
        <dbReference type="ARBA" id="ARBA00010688"/>
    </source>
</evidence>
<gene>
    <name evidence="5" type="ORF">MNBD_BACTEROID01-1376</name>
</gene>
<evidence type="ECO:0000313" key="5">
    <source>
        <dbReference type="EMBL" id="VAW18100.1"/>
    </source>
</evidence>
<dbReference type="Pfam" id="PF00294">
    <property type="entry name" value="PfkB"/>
    <property type="match status" value="1"/>
</dbReference>
<name>A0A3B0TN75_9ZZZZ</name>
<dbReference type="Gene3D" id="3.40.1190.20">
    <property type="match status" value="1"/>
</dbReference>
<dbReference type="GO" id="GO:0016301">
    <property type="term" value="F:kinase activity"/>
    <property type="evidence" value="ECO:0007669"/>
    <property type="project" value="UniProtKB-KW"/>
</dbReference>
<dbReference type="AlphaFoldDB" id="A0A3B0TN75"/>